<comment type="subcellular location">
    <subcellularLocation>
        <location evidence="1">Cell membrane</location>
        <topology evidence="1">Peripheral membrane protein</topology>
    </subcellularLocation>
</comment>
<proteinExistence type="inferred from homology"/>
<dbReference type="RefSeq" id="WP_195032079.1">
    <property type="nucleotide sequence ID" value="NZ_JADLRE010000004.1"/>
</dbReference>
<keyword evidence="8" id="KW-0046">Antibiotic resistance</keyword>
<dbReference type="InterPro" id="IPR050763">
    <property type="entry name" value="ABC_transporter_ATP-binding"/>
</dbReference>
<dbReference type="Gene3D" id="3.40.50.300">
    <property type="entry name" value="P-loop containing nucleotide triphosphate hydrolases"/>
    <property type="match status" value="1"/>
</dbReference>
<comment type="similarity">
    <text evidence="9">Belongs to the ABC transporter superfamily. Drug exporter-1 (DrugE1) (TC 3.A.1.105) family.</text>
</comment>
<evidence type="ECO:0000256" key="4">
    <source>
        <dbReference type="ARBA" id="ARBA00022741"/>
    </source>
</evidence>
<keyword evidence="2" id="KW-0813">Transport</keyword>
<evidence type="ECO:0000256" key="7">
    <source>
        <dbReference type="ARBA" id="ARBA00023136"/>
    </source>
</evidence>
<dbReference type="Proteomes" id="UP000807309">
    <property type="component" value="Unassembled WGS sequence"/>
</dbReference>
<sequence>MVNGHRTPAVSVQGLRKSFGEHVVLDGIDLTVAEGTVFSLLGPNGAGKTTTVQILTTLIHPDGGDIRVGGHDLGAEREQVRAQIGVTGQFSAVDELLTGRENLLLMADLHHLPRRESRRLAADLLERFDLVDAADKTASTYSGGMTRRLDLAMTLVGDPRIIFLDEPTTGLDPRSRRAIWKIIRGLVDDYRVTVFLTTQYLEEADQLADRIAVLDRGKIVAEGTAAELKRLVPGGHIRLEFADRAALTAAADALGAVAAPPDDEEKLTLAVPSDGGVKSLRAVLDRLDYEQIEVEGLSVHTPNLDDVFLTLTGHPTTEKETVR</sequence>
<dbReference type="EMBL" id="JADLRE010000004">
    <property type="protein sequence ID" value="MBF6224752.1"/>
    <property type="molecule type" value="Genomic_DNA"/>
</dbReference>
<keyword evidence="7" id="KW-0472">Membrane</keyword>
<keyword evidence="3" id="KW-1003">Cell membrane</keyword>
<evidence type="ECO:0000256" key="8">
    <source>
        <dbReference type="ARBA" id="ARBA00023251"/>
    </source>
</evidence>
<dbReference type="SUPFAM" id="SSF52540">
    <property type="entry name" value="P-loop containing nucleoside triphosphate hydrolases"/>
    <property type="match status" value="1"/>
</dbReference>
<evidence type="ECO:0000256" key="1">
    <source>
        <dbReference type="ARBA" id="ARBA00004202"/>
    </source>
</evidence>
<comment type="caution">
    <text evidence="11">The sequence shown here is derived from an EMBL/GenBank/DDBJ whole genome shotgun (WGS) entry which is preliminary data.</text>
</comment>
<dbReference type="InterPro" id="IPR027417">
    <property type="entry name" value="P-loop_NTPase"/>
</dbReference>
<dbReference type="InterPro" id="IPR003439">
    <property type="entry name" value="ABC_transporter-like_ATP-bd"/>
</dbReference>
<organism evidence="11 12">
    <name type="scientific">Nocardia abscessus</name>
    <dbReference type="NCBI Taxonomy" id="120957"/>
    <lineage>
        <taxon>Bacteria</taxon>
        <taxon>Bacillati</taxon>
        <taxon>Actinomycetota</taxon>
        <taxon>Actinomycetes</taxon>
        <taxon>Mycobacteriales</taxon>
        <taxon>Nocardiaceae</taxon>
        <taxon>Nocardia</taxon>
    </lineage>
</organism>
<protein>
    <submittedName>
        <fullName evidence="11">ATP-binding cassette domain-containing protein</fullName>
    </submittedName>
</protein>
<reference evidence="11 12" key="1">
    <citation type="submission" date="2020-10" db="EMBL/GenBank/DDBJ databases">
        <title>Identification of Nocardia species via Next-generation sequencing and recognition of intraspecies genetic diversity.</title>
        <authorList>
            <person name="Li P."/>
            <person name="Li P."/>
            <person name="Lu B."/>
        </authorList>
    </citation>
    <scope>NUCLEOTIDE SEQUENCE [LARGE SCALE GENOMIC DNA]</scope>
    <source>
        <strain evidence="11 12">N-11</strain>
    </source>
</reference>
<evidence type="ECO:0000256" key="6">
    <source>
        <dbReference type="ARBA" id="ARBA00022967"/>
    </source>
</evidence>
<keyword evidence="12" id="KW-1185">Reference proteome</keyword>
<evidence type="ECO:0000256" key="5">
    <source>
        <dbReference type="ARBA" id="ARBA00022840"/>
    </source>
</evidence>
<evidence type="ECO:0000256" key="3">
    <source>
        <dbReference type="ARBA" id="ARBA00022475"/>
    </source>
</evidence>
<dbReference type="NCBIfam" id="TIGR01188">
    <property type="entry name" value="drrA"/>
    <property type="match status" value="1"/>
</dbReference>
<evidence type="ECO:0000313" key="12">
    <source>
        <dbReference type="Proteomes" id="UP000807309"/>
    </source>
</evidence>
<evidence type="ECO:0000256" key="2">
    <source>
        <dbReference type="ARBA" id="ARBA00022448"/>
    </source>
</evidence>
<feature type="domain" description="ABC transporter" evidence="10">
    <location>
        <begin position="10"/>
        <end position="241"/>
    </location>
</feature>
<keyword evidence="4" id="KW-0547">Nucleotide-binding</keyword>
<keyword evidence="5 11" id="KW-0067">ATP-binding</keyword>
<dbReference type="PROSITE" id="PS50893">
    <property type="entry name" value="ABC_TRANSPORTER_2"/>
    <property type="match status" value="1"/>
</dbReference>
<evidence type="ECO:0000259" key="10">
    <source>
        <dbReference type="PROSITE" id="PS50893"/>
    </source>
</evidence>
<dbReference type="GO" id="GO:0005524">
    <property type="term" value="F:ATP binding"/>
    <property type="evidence" value="ECO:0007669"/>
    <property type="project" value="UniProtKB-KW"/>
</dbReference>
<dbReference type="InterPro" id="IPR003593">
    <property type="entry name" value="AAA+_ATPase"/>
</dbReference>
<dbReference type="SMART" id="SM00382">
    <property type="entry name" value="AAA"/>
    <property type="match status" value="1"/>
</dbReference>
<dbReference type="PANTHER" id="PTHR42711">
    <property type="entry name" value="ABC TRANSPORTER ATP-BINDING PROTEIN"/>
    <property type="match status" value="1"/>
</dbReference>
<accession>A0ABS0C2Z9</accession>
<dbReference type="InterPro" id="IPR005894">
    <property type="entry name" value="DrrA"/>
</dbReference>
<dbReference type="Pfam" id="PF00005">
    <property type="entry name" value="ABC_tran"/>
    <property type="match status" value="1"/>
</dbReference>
<gene>
    <name evidence="11" type="ORF">IU470_06475</name>
</gene>
<name>A0ABS0C2Z9_9NOCA</name>
<keyword evidence="6" id="KW-1278">Translocase</keyword>
<evidence type="ECO:0000256" key="9">
    <source>
        <dbReference type="ARBA" id="ARBA00049985"/>
    </source>
</evidence>
<evidence type="ECO:0000313" key="11">
    <source>
        <dbReference type="EMBL" id="MBF6224752.1"/>
    </source>
</evidence>
<dbReference type="PANTHER" id="PTHR42711:SF19">
    <property type="entry name" value="DOXORUBICIN RESISTANCE ATP-BINDING PROTEIN DRRA"/>
    <property type="match status" value="1"/>
</dbReference>